<evidence type="ECO:0000256" key="2">
    <source>
        <dbReference type="ARBA" id="ARBA00022516"/>
    </source>
</evidence>
<evidence type="ECO:0000256" key="3">
    <source>
        <dbReference type="ARBA" id="ARBA00022679"/>
    </source>
</evidence>
<dbReference type="AlphaFoldDB" id="A0AAW6U7T2"/>
<sequence>MSETNTAWQKVKLARHPKRPTSQYLIKELFTDFIELHGDRGFGDDYAIIGGIGTINSIPVTIIAEEKGVTTEEKIRHNFGMPHPEGYRKAIRLMKQAEKFNRPIICIIDTPGAYPGIGAEERGQAQAIAYNLKTMMGLKTPIIVVVLSEGGSGGALAIGVGDQVLMFENSIYAILSPEGYASIIYKDSSKADHAASIMKLTAQDLLGFGVIDTIVPENEGLHIDPDFGIKALKKELTKSITKLSKLSTSKLLDQRYQKYRKMGVFVEQGEDNESKPTNG</sequence>
<evidence type="ECO:0000259" key="11">
    <source>
        <dbReference type="PROSITE" id="PS50989"/>
    </source>
</evidence>
<keyword evidence="5 10" id="KW-0276">Fatty acid metabolism</keyword>
<evidence type="ECO:0000256" key="7">
    <source>
        <dbReference type="ARBA" id="ARBA00023098"/>
    </source>
</evidence>
<evidence type="ECO:0000313" key="12">
    <source>
        <dbReference type="EMBL" id="MDI6452995.1"/>
    </source>
</evidence>
<name>A0AAW6U7T2_9MOLU</name>
<organism evidence="12 13">
    <name type="scientific">Peloplasma aerotolerans</name>
    <dbReference type="NCBI Taxonomy" id="3044389"/>
    <lineage>
        <taxon>Bacteria</taxon>
        <taxon>Bacillati</taxon>
        <taxon>Mycoplasmatota</taxon>
        <taxon>Mollicutes</taxon>
        <taxon>Acholeplasmatales</taxon>
        <taxon>Acholeplasmataceae</taxon>
        <taxon>Peloplasma</taxon>
    </lineage>
</organism>
<evidence type="ECO:0000256" key="1">
    <source>
        <dbReference type="ARBA" id="ARBA00004956"/>
    </source>
</evidence>
<dbReference type="GO" id="GO:0006633">
    <property type="term" value="P:fatty acid biosynthetic process"/>
    <property type="evidence" value="ECO:0007669"/>
    <property type="project" value="UniProtKB-KW"/>
</dbReference>
<comment type="catalytic activity">
    <reaction evidence="9 10">
        <text>N(6)-carboxybiotinyl-L-lysyl-[protein] + acetyl-CoA = N(6)-biotinyl-L-lysyl-[protein] + malonyl-CoA</text>
        <dbReference type="Rhea" id="RHEA:54728"/>
        <dbReference type="Rhea" id="RHEA-COMP:10505"/>
        <dbReference type="Rhea" id="RHEA-COMP:10506"/>
        <dbReference type="ChEBI" id="CHEBI:57288"/>
        <dbReference type="ChEBI" id="CHEBI:57384"/>
        <dbReference type="ChEBI" id="CHEBI:83144"/>
        <dbReference type="ChEBI" id="CHEBI:83145"/>
        <dbReference type="EC" id="2.1.3.15"/>
    </reaction>
</comment>
<protein>
    <recommendedName>
        <fullName evidence="10">Acetyl-coenzyme A carboxylase carboxyl transferase subunit alpha</fullName>
        <shortName evidence="10">ACCase subunit alpha</shortName>
        <shortName evidence="10">Acetyl-CoA carboxylase carboxyltransferase subunit alpha</shortName>
        <ecNumber evidence="10">2.1.3.15</ecNumber>
    </recommendedName>
</protein>
<dbReference type="InterPro" id="IPR011763">
    <property type="entry name" value="COA_CT_C"/>
</dbReference>
<dbReference type="EC" id="2.1.3.15" evidence="10"/>
<dbReference type="PANTHER" id="PTHR42853:SF3">
    <property type="entry name" value="ACETYL-COENZYME A CARBOXYLASE CARBOXYL TRANSFERASE SUBUNIT ALPHA, CHLOROPLASTIC"/>
    <property type="match status" value="1"/>
</dbReference>
<keyword evidence="3 10" id="KW-0808">Transferase</keyword>
<dbReference type="Pfam" id="PF03255">
    <property type="entry name" value="ACCA"/>
    <property type="match status" value="1"/>
</dbReference>
<keyword evidence="7 10" id="KW-0443">Lipid metabolism</keyword>
<gene>
    <name evidence="10" type="primary">accA</name>
    <name evidence="12" type="ORF">QJ521_05430</name>
</gene>
<comment type="subunit">
    <text evidence="10">Acetyl-CoA carboxylase is a heterohexamer composed of biotin carboxyl carrier protein (AccB), biotin carboxylase (AccC) and two subunits each of ACCase subunit alpha (AccA) and ACCase subunit beta (AccD).</text>
</comment>
<dbReference type="NCBIfam" id="TIGR00513">
    <property type="entry name" value="accA"/>
    <property type="match status" value="1"/>
</dbReference>
<dbReference type="RefSeq" id="WP_282839422.1">
    <property type="nucleotide sequence ID" value="NZ_JASCXW010000015.1"/>
</dbReference>
<evidence type="ECO:0000256" key="6">
    <source>
        <dbReference type="ARBA" id="ARBA00022840"/>
    </source>
</evidence>
<dbReference type="GO" id="GO:0009317">
    <property type="term" value="C:acetyl-CoA carboxylase complex"/>
    <property type="evidence" value="ECO:0007669"/>
    <property type="project" value="InterPro"/>
</dbReference>
<evidence type="ECO:0000256" key="4">
    <source>
        <dbReference type="ARBA" id="ARBA00022741"/>
    </source>
</evidence>
<comment type="similarity">
    <text evidence="10">Belongs to the AccA family.</text>
</comment>
<dbReference type="PRINTS" id="PR01069">
    <property type="entry name" value="ACCCTRFRASEA"/>
</dbReference>
<comment type="pathway">
    <text evidence="1 10">Lipid metabolism; malonyl-CoA biosynthesis; malonyl-CoA from acetyl-CoA: step 1/1.</text>
</comment>
<keyword evidence="10" id="KW-0963">Cytoplasm</keyword>
<dbReference type="SUPFAM" id="SSF52096">
    <property type="entry name" value="ClpP/crotonase"/>
    <property type="match status" value="1"/>
</dbReference>
<keyword evidence="13" id="KW-1185">Reference proteome</keyword>
<dbReference type="PANTHER" id="PTHR42853">
    <property type="entry name" value="ACETYL-COENZYME A CARBOXYLASE CARBOXYL TRANSFERASE SUBUNIT ALPHA"/>
    <property type="match status" value="1"/>
</dbReference>
<keyword evidence="6 10" id="KW-0067">ATP-binding</keyword>
<dbReference type="Proteomes" id="UP001431532">
    <property type="component" value="Unassembled WGS sequence"/>
</dbReference>
<comment type="function">
    <text evidence="10">Component of the acetyl coenzyme A carboxylase (ACC) complex. First, biotin carboxylase catalyzes the carboxylation of biotin on its carrier protein (BCCP) and then the CO(2) group is transferred by the carboxyltransferase to acetyl-CoA to form malonyl-CoA.</text>
</comment>
<dbReference type="InterPro" id="IPR029045">
    <property type="entry name" value="ClpP/crotonase-like_dom_sf"/>
</dbReference>
<dbReference type="NCBIfam" id="NF041504">
    <property type="entry name" value="AccA_sub"/>
    <property type="match status" value="1"/>
</dbReference>
<dbReference type="GO" id="GO:0016743">
    <property type="term" value="F:carboxyl- or carbamoyltransferase activity"/>
    <property type="evidence" value="ECO:0007669"/>
    <property type="project" value="UniProtKB-UniRule"/>
</dbReference>
<keyword evidence="4 10" id="KW-0547">Nucleotide-binding</keyword>
<dbReference type="GO" id="GO:0005524">
    <property type="term" value="F:ATP binding"/>
    <property type="evidence" value="ECO:0007669"/>
    <property type="project" value="UniProtKB-KW"/>
</dbReference>
<evidence type="ECO:0000256" key="9">
    <source>
        <dbReference type="ARBA" id="ARBA00049152"/>
    </source>
</evidence>
<reference evidence="12" key="1">
    <citation type="submission" date="2023-05" db="EMBL/GenBank/DDBJ databases">
        <title>Mariniplasma microaerophilum sp. nov., a novel anaerobic mollicute isolated from terrestrial mud volcano, Taman Peninsula, Russia.</title>
        <authorList>
            <person name="Khomyakova M.A."/>
            <person name="Merkel A.Y."/>
            <person name="Slobodkin A.I."/>
        </authorList>
    </citation>
    <scope>NUCLEOTIDE SEQUENCE</scope>
    <source>
        <strain evidence="12">M4Ah</strain>
    </source>
</reference>
<dbReference type="PROSITE" id="PS50989">
    <property type="entry name" value="COA_CT_CTER"/>
    <property type="match status" value="1"/>
</dbReference>
<dbReference type="GO" id="GO:0003989">
    <property type="term" value="F:acetyl-CoA carboxylase activity"/>
    <property type="evidence" value="ECO:0007669"/>
    <property type="project" value="InterPro"/>
</dbReference>
<feature type="domain" description="CoA carboxyltransferase C-terminal" evidence="11">
    <location>
        <begin position="1"/>
        <end position="242"/>
    </location>
</feature>
<evidence type="ECO:0000256" key="8">
    <source>
        <dbReference type="ARBA" id="ARBA00023160"/>
    </source>
</evidence>
<dbReference type="GO" id="GO:2001295">
    <property type="term" value="P:malonyl-CoA biosynthetic process"/>
    <property type="evidence" value="ECO:0007669"/>
    <property type="project" value="UniProtKB-UniRule"/>
</dbReference>
<evidence type="ECO:0000256" key="5">
    <source>
        <dbReference type="ARBA" id="ARBA00022832"/>
    </source>
</evidence>
<accession>A0AAW6U7T2</accession>
<evidence type="ECO:0000256" key="10">
    <source>
        <dbReference type="HAMAP-Rule" id="MF_00823"/>
    </source>
</evidence>
<dbReference type="HAMAP" id="MF_00823">
    <property type="entry name" value="AcetylCoA_CT_alpha"/>
    <property type="match status" value="1"/>
</dbReference>
<keyword evidence="12" id="KW-0436">Ligase</keyword>
<comment type="subcellular location">
    <subcellularLocation>
        <location evidence="10">Cytoplasm</location>
    </subcellularLocation>
</comment>
<comment type="caution">
    <text evidence="12">The sequence shown here is derived from an EMBL/GenBank/DDBJ whole genome shotgun (WGS) entry which is preliminary data.</text>
</comment>
<proteinExistence type="inferred from homology"/>
<keyword evidence="8 10" id="KW-0275">Fatty acid biosynthesis</keyword>
<keyword evidence="2 10" id="KW-0444">Lipid biosynthesis</keyword>
<dbReference type="EMBL" id="JASCXW010000015">
    <property type="protein sequence ID" value="MDI6452995.1"/>
    <property type="molecule type" value="Genomic_DNA"/>
</dbReference>
<dbReference type="Gene3D" id="3.90.226.10">
    <property type="entry name" value="2-enoyl-CoA Hydratase, Chain A, domain 1"/>
    <property type="match status" value="1"/>
</dbReference>
<dbReference type="NCBIfam" id="NF004344">
    <property type="entry name" value="PRK05724.1"/>
    <property type="match status" value="1"/>
</dbReference>
<dbReference type="InterPro" id="IPR001095">
    <property type="entry name" value="Acetyl_CoA_COase_a_su"/>
</dbReference>
<evidence type="ECO:0000313" key="13">
    <source>
        <dbReference type="Proteomes" id="UP001431532"/>
    </source>
</evidence>